<dbReference type="Gene3D" id="1.10.10.60">
    <property type="entry name" value="Homeodomain-like"/>
    <property type="match status" value="1"/>
</dbReference>
<dbReference type="PANTHER" id="PTHR43280:SF32">
    <property type="entry name" value="TRANSCRIPTIONAL REGULATORY PROTEIN"/>
    <property type="match status" value="1"/>
</dbReference>
<dbReference type="GO" id="GO:0003700">
    <property type="term" value="F:DNA-binding transcription factor activity"/>
    <property type="evidence" value="ECO:0007669"/>
    <property type="project" value="InterPro"/>
</dbReference>
<evidence type="ECO:0000256" key="2">
    <source>
        <dbReference type="ARBA" id="ARBA00023125"/>
    </source>
</evidence>
<feature type="domain" description="HTH araC/xylS-type" evidence="4">
    <location>
        <begin position="185"/>
        <end position="283"/>
    </location>
</feature>
<dbReference type="AlphaFoldDB" id="A0A3B7MIP9"/>
<keyword evidence="6" id="KW-1185">Reference proteome</keyword>
<dbReference type="PROSITE" id="PS01124">
    <property type="entry name" value="HTH_ARAC_FAMILY_2"/>
    <property type="match status" value="1"/>
</dbReference>
<accession>A0A3B7MIP9</accession>
<evidence type="ECO:0000259" key="4">
    <source>
        <dbReference type="PROSITE" id="PS01124"/>
    </source>
</evidence>
<organism evidence="5 6">
    <name type="scientific">Paraflavitalea soli</name>
    <dbReference type="NCBI Taxonomy" id="2315862"/>
    <lineage>
        <taxon>Bacteria</taxon>
        <taxon>Pseudomonadati</taxon>
        <taxon>Bacteroidota</taxon>
        <taxon>Chitinophagia</taxon>
        <taxon>Chitinophagales</taxon>
        <taxon>Chitinophagaceae</taxon>
        <taxon>Paraflavitalea</taxon>
    </lineage>
</organism>
<gene>
    <name evidence="5" type="ORF">D3H65_03975</name>
</gene>
<evidence type="ECO:0000313" key="5">
    <source>
        <dbReference type="EMBL" id="AXY73183.1"/>
    </source>
</evidence>
<dbReference type="InterPro" id="IPR020449">
    <property type="entry name" value="Tscrpt_reg_AraC-type_HTH"/>
</dbReference>
<dbReference type="SUPFAM" id="SSF51215">
    <property type="entry name" value="Regulatory protein AraC"/>
    <property type="match status" value="1"/>
</dbReference>
<dbReference type="InterPro" id="IPR003313">
    <property type="entry name" value="AraC-bd"/>
</dbReference>
<keyword evidence="1" id="KW-0805">Transcription regulation</keyword>
<dbReference type="SMART" id="SM00342">
    <property type="entry name" value="HTH_ARAC"/>
    <property type="match status" value="1"/>
</dbReference>
<dbReference type="OrthoDB" id="1096411at2"/>
<dbReference type="SUPFAM" id="SSF46689">
    <property type="entry name" value="Homeodomain-like"/>
    <property type="match status" value="1"/>
</dbReference>
<dbReference type="Proteomes" id="UP000263900">
    <property type="component" value="Chromosome"/>
</dbReference>
<evidence type="ECO:0000313" key="6">
    <source>
        <dbReference type="Proteomes" id="UP000263900"/>
    </source>
</evidence>
<dbReference type="EMBL" id="CP032157">
    <property type="protein sequence ID" value="AXY73183.1"/>
    <property type="molecule type" value="Genomic_DNA"/>
</dbReference>
<dbReference type="Pfam" id="PF02311">
    <property type="entry name" value="AraC_binding"/>
    <property type="match status" value="1"/>
</dbReference>
<evidence type="ECO:0000256" key="3">
    <source>
        <dbReference type="ARBA" id="ARBA00023163"/>
    </source>
</evidence>
<dbReference type="Gene3D" id="2.60.120.10">
    <property type="entry name" value="Jelly Rolls"/>
    <property type="match status" value="1"/>
</dbReference>
<keyword evidence="3" id="KW-0804">Transcription</keyword>
<dbReference type="InterPro" id="IPR014710">
    <property type="entry name" value="RmlC-like_jellyroll"/>
</dbReference>
<dbReference type="PANTHER" id="PTHR43280">
    <property type="entry name" value="ARAC-FAMILY TRANSCRIPTIONAL REGULATOR"/>
    <property type="match status" value="1"/>
</dbReference>
<proteinExistence type="predicted"/>
<dbReference type="Pfam" id="PF12833">
    <property type="entry name" value="HTH_18"/>
    <property type="match status" value="1"/>
</dbReference>
<evidence type="ECO:0000256" key="1">
    <source>
        <dbReference type="ARBA" id="ARBA00023015"/>
    </source>
</evidence>
<dbReference type="PRINTS" id="PR00032">
    <property type="entry name" value="HTHARAC"/>
</dbReference>
<dbReference type="InterPro" id="IPR018060">
    <property type="entry name" value="HTH_AraC"/>
</dbReference>
<dbReference type="InterPro" id="IPR037923">
    <property type="entry name" value="HTH-like"/>
</dbReference>
<dbReference type="InterPro" id="IPR009057">
    <property type="entry name" value="Homeodomain-like_sf"/>
</dbReference>
<dbReference type="RefSeq" id="WP_119049021.1">
    <property type="nucleotide sequence ID" value="NZ_CP032157.1"/>
</dbReference>
<name>A0A3B7MIP9_9BACT</name>
<dbReference type="GO" id="GO:0043565">
    <property type="term" value="F:sequence-specific DNA binding"/>
    <property type="evidence" value="ECO:0007669"/>
    <property type="project" value="InterPro"/>
</dbReference>
<dbReference type="KEGG" id="pseg:D3H65_03975"/>
<protein>
    <submittedName>
        <fullName evidence="5">Helix-turn-helix domain-containing protein</fullName>
    </submittedName>
</protein>
<sequence length="285" mass="32375">MGSIPIRHINATPQEPELSGGFVIRDVEELLAGKDMVQALHRHDFYYILVLKKGRGSHTIDFISYPVGGNTVFFMRPGQVHQLVLKAGSTGYLIQYNAGFCHPHDQAAIQLLRKVAAVNHYRFNAGGMQQLLTVLDGIFLEYTNKQEMYQEVIKANMRIFFIGLARQSGKMPSANGSLYKQERLEAFLALVEASVYEHKGVAQYAAMLNLSVYQLNAITKEMLGKSGLELINEYIILEAKRWLLATSDQVGQIANHLGYEDISYFIRFFKKHTGYSPEMFRQKFR</sequence>
<keyword evidence="2" id="KW-0238">DNA-binding</keyword>
<reference evidence="5 6" key="1">
    <citation type="submission" date="2018-09" db="EMBL/GenBank/DDBJ databases">
        <title>Genome sequencing of strain 6GH32-13.</title>
        <authorList>
            <person name="Weon H.-Y."/>
            <person name="Heo J."/>
            <person name="Kwon S.-W."/>
        </authorList>
    </citation>
    <scope>NUCLEOTIDE SEQUENCE [LARGE SCALE GENOMIC DNA]</scope>
    <source>
        <strain evidence="5 6">5GH32-13</strain>
    </source>
</reference>